<dbReference type="SUPFAM" id="SSF143422">
    <property type="entry name" value="Transposase IS200-like"/>
    <property type="match status" value="1"/>
</dbReference>
<accession>G2E1X7</accession>
<dbReference type="STRING" id="765913.ThidrDRAFT_2290"/>
<dbReference type="GO" id="GO:0006313">
    <property type="term" value="P:DNA transposition"/>
    <property type="evidence" value="ECO:0007669"/>
    <property type="project" value="InterPro"/>
</dbReference>
<reference evidence="1 2" key="1">
    <citation type="submission" date="2011-06" db="EMBL/GenBank/DDBJ databases">
        <title>The draft genome of Thiorhodococcus drewsii AZ1.</title>
        <authorList>
            <consortium name="US DOE Joint Genome Institute (JGI-PGF)"/>
            <person name="Lucas S."/>
            <person name="Han J."/>
            <person name="Lapidus A."/>
            <person name="Cheng J.-F."/>
            <person name="Goodwin L."/>
            <person name="Pitluck S."/>
            <person name="Peters L."/>
            <person name="Land M.L."/>
            <person name="Hauser L."/>
            <person name="Vogl K."/>
            <person name="Liu Z."/>
            <person name="Imhoff J."/>
            <person name="Thiel V."/>
            <person name="Frigaard N.-U."/>
            <person name="Bryant D.A."/>
            <person name="Woyke T.J."/>
        </authorList>
    </citation>
    <scope>NUCLEOTIDE SEQUENCE [LARGE SCALE GENOMIC DNA]</scope>
    <source>
        <strain evidence="1 2">AZ1</strain>
    </source>
</reference>
<evidence type="ECO:0000313" key="2">
    <source>
        <dbReference type="Proteomes" id="UP000004200"/>
    </source>
</evidence>
<dbReference type="Proteomes" id="UP000004200">
    <property type="component" value="Unassembled WGS sequence"/>
</dbReference>
<protein>
    <recommendedName>
        <fullName evidence="3">Transposase</fullName>
    </recommendedName>
</protein>
<gene>
    <name evidence="1" type="ORF">ThidrDRAFT_2290</name>
</gene>
<dbReference type="InterPro" id="IPR036515">
    <property type="entry name" value="Transposase_17_sf"/>
</dbReference>
<keyword evidence="2" id="KW-1185">Reference proteome</keyword>
<dbReference type="eggNOG" id="COG1943">
    <property type="taxonomic scope" value="Bacteria"/>
</dbReference>
<proteinExistence type="predicted"/>
<evidence type="ECO:0008006" key="3">
    <source>
        <dbReference type="Google" id="ProtNLM"/>
    </source>
</evidence>
<dbReference type="AlphaFoldDB" id="G2E1X7"/>
<evidence type="ECO:0000313" key="1">
    <source>
        <dbReference type="EMBL" id="EGV31185.1"/>
    </source>
</evidence>
<dbReference type="GO" id="GO:0003677">
    <property type="term" value="F:DNA binding"/>
    <property type="evidence" value="ECO:0007669"/>
    <property type="project" value="InterPro"/>
</dbReference>
<organism evidence="1 2">
    <name type="scientific">Thiorhodococcus drewsii AZ1</name>
    <dbReference type="NCBI Taxonomy" id="765913"/>
    <lineage>
        <taxon>Bacteria</taxon>
        <taxon>Pseudomonadati</taxon>
        <taxon>Pseudomonadota</taxon>
        <taxon>Gammaproteobacteria</taxon>
        <taxon>Chromatiales</taxon>
        <taxon>Chromatiaceae</taxon>
        <taxon>Thiorhodococcus</taxon>
    </lineage>
</organism>
<comment type="caution">
    <text evidence="1">The sequence shown here is derived from an EMBL/GenBank/DDBJ whole genome shotgun (WGS) entry which is preliminary data.</text>
</comment>
<sequence>MARPLRLEFPGALYHITSHGDAREDIYRGDGDRRMFLALLAETCERFNWYWW</sequence>
<dbReference type="EMBL" id="AFWT01000014">
    <property type="protein sequence ID" value="EGV31185.1"/>
    <property type="molecule type" value="Genomic_DNA"/>
</dbReference>
<dbReference type="GO" id="GO:0004803">
    <property type="term" value="F:transposase activity"/>
    <property type="evidence" value="ECO:0007669"/>
    <property type="project" value="InterPro"/>
</dbReference>
<name>G2E1X7_9GAMM</name>